<gene>
    <name evidence="3" type="ORF">Dbus_chr2Lg2041</name>
</gene>
<evidence type="ECO:0000256" key="1">
    <source>
        <dbReference type="SAM" id="MobiDB-lite"/>
    </source>
</evidence>
<feature type="transmembrane region" description="Helical" evidence="2">
    <location>
        <begin position="83"/>
        <end position="102"/>
    </location>
</feature>
<dbReference type="OrthoDB" id="7851460at2759"/>
<dbReference type="EMBL" id="CP012523">
    <property type="protein sequence ID" value="ALC39956.1"/>
    <property type="molecule type" value="Genomic_DNA"/>
</dbReference>
<evidence type="ECO:0000313" key="3">
    <source>
        <dbReference type="EMBL" id="ALC39956.1"/>
    </source>
</evidence>
<accession>A0A0M5IWU3</accession>
<name>A0A0M5IWU3_DROBS</name>
<feature type="transmembrane region" description="Helical" evidence="2">
    <location>
        <begin position="232"/>
        <end position="250"/>
    </location>
</feature>
<feature type="region of interest" description="Disordered" evidence="1">
    <location>
        <begin position="1"/>
        <end position="27"/>
    </location>
</feature>
<dbReference type="AlphaFoldDB" id="A0A0M5IWU3"/>
<evidence type="ECO:0000256" key="2">
    <source>
        <dbReference type="SAM" id="Phobius"/>
    </source>
</evidence>
<keyword evidence="2" id="KW-0472">Membrane</keyword>
<dbReference type="Proteomes" id="UP000494163">
    <property type="component" value="Chromosome 2L"/>
</dbReference>
<feature type="transmembrane region" description="Helical" evidence="2">
    <location>
        <begin position="122"/>
        <end position="140"/>
    </location>
</feature>
<organism evidence="3 4">
    <name type="scientific">Drosophila busckii</name>
    <name type="common">Fruit fly</name>
    <dbReference type="NCBI Taxonomy" id="30019"/>
    <lineage>
        <taxon>Eukaryota</taxon>
        <taxon>Metazoa</taxon>
        <taxon>Ecdysozoa</taxon>
        <taxon>Arthropoda</taxon>
        <taxon>Hexapoda</taxon>
        <taxon>Insecta</taxon>
        <taxon>Pterygota</taxon>
        <taxon>Neoptera</taxon>
        <taxon>Endopterygota</taxon>
        <taxon>Diptera</taxon>
        <taxon>Brachycera</taxon>
        <taxon>Muscomorpha</taxon>
        <taxon>Ephydroidea</taxon>
        <taxon>Drosophilidae</taxon>
        <taxon>Drosophila</taxon>
    </lineage>
</organism>
<dbReference type="OMA" id="PLNWIIF"/>
<keyword evidence="2" id="KW-1133">Transmembrane helix</keyword>
<evidence type="ECO:0000313" key="4">
    <source>
        <dbReference type="Proteomes" id="UP000494163"/>
    </source>
</evidence>
<feature type="transmembrane region" description="Helical" evidence="2">
    <location>
        <begin position="152"/>
        <end position="171"/>
    </location>
</feature>
<keyword evidence="2" id="KW-0812">Transmembrane</keyword>
<proteinExistence type="predicted"/>
<feature type="transmembrane region" description="Helical" evidence="2">
    <location>
        <begin position="204"/>
        <end position="225"/>
    </location>
</feature>
<sequence>MLELMRSASAPELYSRSTDAPHSDARSRDYDDELAHAHYADDSRQYVHEPLTTSTSAQTNATTSRTPERDLFDEYTFTVPSRLAFLCYVYVLLLIQMMLASLQWMMATYRWRPRLESAERSFYLLLLLLSWLNLSLSFIGFRRLQLTFPLNWIIFVCLFEVLTLFVMCLSIRELDLTWPPLVLALGVLLVYTPLGLWIPPTLTANLWILILMSMTVVVAAVVALGSGLAMRFYVPITVSLIVFGPWAMYNAQKLHRTARLGYSRLCYLEAAAQMYVNFGCTVGGLVLVTRLAKQAMDPEGCSSQIFCARRHLSPEYG</sequence>
<feature type="transmembrane region" description="Helical" evidence="2">
    <location>
        <begin position="178"/>
        <end position="198"/>
    </location>
</feature>
<protein>
    <submittedName>
        <fullName evidence="3">CG16825</fullName>
    </submittedName>
</protein>
<keyword evidence="4" id="KW-1185">Reference proteome</keyword>
<reference evidence="3 4" key="1">
    <citation type="submission" date="2015-08" db="EMBL/GenBank/DDBJ databases">
        <title>Ancestral chromatin configuration constrains chromatin evolution on differentiating sex chromosomes in Drosophila.</title>
        <authorList>
            <person name="Zhou Q."/>
            <person name="Bachtrog D."/>
        </authorList>
    </citation>
    <scope>NUCLEOTIDE SEQUENCE [LARGE SCALE GENOMIC DNA]</scope>
    <source>
        <tissue evidence="3">Whole larvae</tissue>
    </source>
</reference>